<dbReference type="OrthoDB" id="278329at2759"/>
<dbReference type="RefSeq" id="XP_013066652.2">
    <property type="nucleotide sequence ID" value="XM_013211198.2"/>
</dbReference>
<accession>A0A9U8DYL5</accession>
<keyword evidence="5 6" id="KW-0143">Chaperone</keyword>
<evidence type="ECO:0000256" key="2">
    <source>
        <dbReference type="ARBA" id="ARBA00006020"/>
    </source>
</evidence>
<evidence type="ECO:0000256" key="3">
    <source>
        <dbReference type="ARBA" id="ARBA00022946"/>
    </source>
</evidence>
<dbReference type="GO" id="GO:0006105">
    <property type="term" value="P:succinate metabolic process"/>
    <property type="evidence" value="ECO:0007669"/>
    <property type="project" value="TreeGrafter"/>
</dbReference>
<dbReference type="Pfam" id="PF13233">
    <property type="entry name" value="Complex1_LYR_2"/>
    <property type="match status" value="1"/>
</dbReference>
<organism evidence="7 8">
    <name type="scientific">Biomphalaria glabrata</name>
    <name type="common">Bloodfluke planorb</name>
    <name type="synonym">Freshwater snail</name>
    <dbReference type="NCBI Taxonomy" id="6526"/>
    <lineage>
        <taxon>Eukaryota</taxon>
        <taxon>Metazoa</taxon>
        <taxon>Spiralia</taxon>
        <taxon>Lophotrochozoa</taxon>
        <taxon>Mollusca</taxon>
        <taxon>Gastropoda</taxon>
        <taxon>Heterobranchia</taxon>
        <taxon>Euthyneura</taxon>
        <taxon>Panpulmonata</taxon>
        <taxon>Hygrophila</taxon>
        <taxon>Lymnaeoidea</taxon>
        <taxon>Planorbidae</taxon>
        <taxon>Biomphalaria</taxon>
    </lineage>
</organism>
<keyword evidence="4 6" id="KW-0496">Mitochondrion</keyword>
<evidence type="ECO:0000256" key="5">
    <source>
        <dbReference type="ARBA" id="ARBA00023186"/>
    </source>
</evidence>
<comment type="subunit">
    <text evidence="6">Interacts with the iron-sulfur protein subunit within the SDH catalytic dimer.</text>
</comment>
<dbReference type="Proteomes" id="UP001165740">
    <property type="component" value="Chromosome 11"/>
</dbReference>
<dbReference type="GeneID" id="106055074"/>
<comment type="subcellular location">
    <subcellularLocation>
        <location evidence="1 6">Mitochondrion matrix</location>
    </subcellularLocation>
</comment>
<evidence type="ECO:0000313" key="8">
    <source>
        <dbReference type="RefSeq" id="XP_013066652.2"/>
    </source>
</evidence>
<proteinExistence type="inferred from homology"/>
<keyword evidence="3" id="KW-0809">Transit peptide</keyword>
<dbReference type="PANTHER" id="PTHR13137:SF6">
    <property type="entry name" value="SUCCINATE DEHYDROGENASE ASSEMBLY FACTOR 3, MITOCHONDRIAL"/>
    <property type="match status" value="1"/>
</dbReference>
<sequence length="117" mass="13735">MSQHISRVRALYKGLLKLHRGLPLEFQALGTQYVKEEFRAHKNIKQAEAEIFLHEWTKYYVTLAGQLSKRKKKQEIGMYLSPEMLDNFSQEQLGQLYELFQETTRMSSKEAKGNNNP</sequence>
<gene>
    <name evidence="8" type="primary">LOC106055074</name>
</gene>
<comment type="similarity">
    <text evidence="2 6">Belongs to the complex I LYR family. SDHAF3 subfamily.</text>
</comment>
<dbReference type="CDD" id="cd20270">
    <property type="entry name" value="Complex1_LYR_SDHAF3_LYRM10"/>
    <property type="match status" value="1"/>
</dbReference>
<dbReference type="AlphaFoldDB" id="A0A9U8DYL5"/>
<reference evidence="8" key="1">
    <citation type="submission" date="2025-08" db="UniProtKB">
        <authorList>
            <consortium name="RefSeq"/>
        </authorList>
    </citation>
    <scope>IDENTIFICATION</scope>
</reference>
<evidence type="ECO:0000256" key="6">
    <source>
        <dbReference type="RuleBase" id="RU368039"/>
    </source>
</evidence>
<dbReference type="GO" id="GO:0005759">
    <property type="term" value="C:mitochondrial matrix"/>
    <property type="evidence" value="ECO:0007669"/>
    <property type="project" value="UniProtKB-SubCell"/>
</dbReference>
<evidence type="ECO:0000313" key="7">
    <source>
        <dbReference type="Proteomes" id="UP001165740"/>
    </source>
</evidence>
<name>A0A9U8DYL5_BIOGL</name>
<comment type="function">
    <text evidence="6">Plays an essential role in the assembly of succinate dehydrogenase (SDH), an enzyme complex (also referred to as respiratory complex II) that is a component of both the tricarboxylic acid (TCA) cycle and the mitochondrial electron transport chain, and which couples the oxidation of succinate to fumarate with the reduction of ubiquinone (coenzyme Q) to ubiquinol. Promotes maturation of the iron-sulfur protein subunit of the SDH catalytic dimer, protecting it from the deleterious effects of oxidants. May act together with SDHAF1.</text>
</comment>
<protein>
    <recommendedName>
        <fullName evidence="6">Succinate dehydrogenase assembly factor 3</fullName>
        <shortName evidence="6">SDH assembly factor 3</shortName>
        <shortName evidence="6">SDHAF3</shortName>
    </recommendedName>
</protein>
<evidence type="ECO:0000256" key="1">
    <source>
        <dbReference type="ARBA" id="ARBA00004305"/>
    </source>
</evidence>
<dbReference type="PANTHER" id="PTHR13137">
    <property type="entry name" value="DC11 ACN9 HOMOLOG"/>
    <property type="match status" value="1"/>
</dbReference>
<dbReference type="InterPro" id="IPR008381">
    <property type="entry name" value="SDHAF3/Sdh7"/>
</dbReference>
<dbReference type="OMA" id="WQQTNEN"/>
<evidence type="ECO:0000256" key="4">
    <source>
        <dbReference type="ARBA" id="ARBA00023128"/>
    </source>
</evidence>
<dbReference type="KEGG" id="bgt:106055074"/>
<dbReference type="GO" id="GO:0005758">
    <property type="term" value="C:mitochondrial intermembrane space"/>
    <property type="evidence" value="ECO:0007669"/>
    <property type="project" value="TreeGrafter"/>
</dbReference>
<dbReference type="GO" id="GO:0034553">
    <property type="term" value="P:mitochondrial respiratory chain complex II assembly"/>
    <property type="evidence" value="ECO:0007669"/>
    <property type="project" value="UniProtKB-UniRule"/>
</dbReference>
<keyword evidence="7" id="KW-1185">Reference proteome</keyword>